<dbReference type="InterPro" id="IPR028730">
    <property type="entry name" value="ZFYVE26"/>
</dbReference>
<proteinExistence type="predicted"/>
<dbReference type="GeneTree" id="ENSGT00920000149143"/>
<feature type="compositionally biased region" description="Polar residues" evidence="9">
    <location>
        <begin position="614"/>
        <end position="626"/>
    </location>
</feature>
<dbReference type="GO" id="GO:0048599">
    <property type="term" value="P:oocyte development"/>
    <property type="evidence" value="ECO:0007669"/>
    <property type="project" value="Ensembl"/>
</dbReference>
<dbReference type="Pfam" id="PF01363">
    <property type="entry name" value="FYVE"/>
    <property type="match status" value="1"/>
</dbReference>
<reference evidence="11" key="2">
    <citation type="submission" date="2025-09" db="UniProtKB">
        <authorList>
            <consortium name="Ensembl"/>
        </authorList>
    </citation>
    <scope>IDENTIFICATION</scope>
</reference>
<keyword evidence="2" id="KW-0597">Phosphoprotein</keyword>
<evidence type="ECO:0000313" key="11">
    <source>
        <dbReference type="Ensembl" id="ENSSLDP00000012716.1"/>
    </source>
</evidence>
<dbReference type="Pfam" id="PF25569">
    <property type="entry name" value="TPR_ZFYVE26"/>
    <property type="match status" value="1"/>
</dbReference>
<dbReference type="InterPro" id="IPR013083">
    <property type="entry name" value="Znf_RING/FYVE/PHD"/>
</dbReference>
<keyword evidence="4 8" id="KW-0863">Zinc-finger</keyword>
<dbReference type="InterPro" id="IPR000306">
    <property type="entry name" value="Znf_FYVE"/>
</dbReference>
<comment type="function">
    <text evidence="7">Phosphatidylinositol 3-phosphate-binding protein required for the abscission step in cytokinesis: recruited to the midbody during cytokinesis and acts as a regulator of abscission. May also be required for efficient homologous recombination DNA double-strand break repair.</text>
</comment>
<dbReference type="GO" id="GO:0000281">
    <property type="term" value="P:mitotic cytokinesis"/>
    <property type="evidence" value="ECO:0007669"/>
    <property type="project" value="InterPro"/>
</dbReference>
<dbReference type="GO" id="GO:0032266">
    <property type="term" value="F:phosphatidylinositol-3-phosphate binding"/>
    <property type="evidence" value="ECO:0007669"/>
    <property type="project" value="InterPro"/>
</dbReference>
<dbReference type="GO" id="GO:0008270">
    <property type="term" value="F:zinc ion binding"/>
    <property type="evidence" value="ECO:0007669"/>
    <property type="project" value="UniProtKB-KW"/>
</dbReference>
<sequence>MYPFGCEAETSLQDLFEYFKRCLRDGEWELASACVPQFKRLFILVWDVPLMTVCLYHRWESVGSPHKLAWFWLQVLEKWTEEQVGNMKSQVFKLEFLLLLEELGSEGITETVLKVTLISGHFCLPCSHHHFCLIALSVDLPEAEKLALSLCCHKDRPSVWKTIYFECLSSGKHFLEQVLVTALDLMKHEDFSQLKDLLRREFQPLSRLLLLLGWTQCRSLSSAQTLLSVLHREQASASDSVLQEFANLLSSQLGILEWCISLEALLTQLHTLDSHSALYVLHSLTPLPQFEERRILQLLQRLPNSPGTEDSEGVGSLSSGVQKNIVLFQGFCAMKYAIYALCVNVHKYSNCAESSTSSEGIRALELYSSLLCFPGCQVQFQHYLSECQLYLEAVPAMFRLELLENIFSLLFLSTADFAQQIQKEANTNLNAEDVDRDRSSGARNANVELRARTDESDRSRRESPKRRARSLTGSPRSHLDLGHFIQGCRGFVVDVTAMEGVLKLLKEGLEGMCVVGQQEGQEAGRALPREAEAAESLGCSVTAETFGARLQRLSKRTAEAQWRLQIITSNQGSESPLQVSAVGRAASSSGRSKSSSLRRRRRPGRHATERQTSTEKLNGEVSTSASDGGGAAAAGCVELEVCPCGGPHSWLAPAMLSPPESLLMSCIRRGNFMEARQVSLVFDLGASACCGELVFMERYKEVLVELGQVEQKMESQSMSSSSVRLGSSGRSTLQAIGSAAAAGVAFYSISDIADRLLSTPAHPMPSLEEGYWLSCCSSDPSGLVYTLLEELSAAAMAAFDLACCHCQLWKTSRQLLDTAERRLSSSLEARGVRVDPKVPHSDGICGFPMVLQQINKILNHSATNKGSVKTGECKLFESFCALMFSCLLLPVVTEGGAGSALLALLVDQANLKQSELDAHPVRSSMKQLLRSLDQLCPFEPDGDLARPDYVRSFLDYVNTLASVLVRSLGSEDQSCEVKLGNPLLVLLQAPFQLLSHLLFDRQVSPDRVLSLLKQEGLRLSVQQVIVQRCCETLPLWLSCPGAERDSDQTKKDDGVFGVASLSVLLQQHAHEHMPTLGIAETQSDTSSESEASVEDQSSRSPLLASLACLSACKGETARTQASGWSGYFRSGRKEVVLDGEQISREADTLLKDFPILWAYLHTMAEPVLGAPLPEGEEGAAGLGAVVCGKPLVTLLLSGPQEDAAQAVAAEAFQKALSSRDLGRALSLLELYGHGCSQEGALRDRLLACAALQGKWEGTGQLFRVQDADLRARVALQALERWPLSACMELLEFCLNDPNTEDALRTDLELKRKELDIYRWMLNLQPPLPWDTWQELRTQSKTNSESMLSRMVEAKEFALCAQWVELYPVSEQLRLQLKTEHLLHLLEKGQTDKAFQLLEGLSDFVAGLDICERALDRCPGLAACHFLADYLTLHFQRQVSPARRRHIHALHLGSKVLLTLPPAARQDYFPLLSEPLLMLEQLLMNLKVDWADVAVRTLRSLLVGQEAGFGTEDIDKLLADYSCKALDFSCAPRERSRSDSVISLQDVLTQCPAQDSCSLSSSRIDSPTPSASEALSHVPQKRRSPAKFQPPDQPPARKDWVPDTQQHVCMVCRRERFTMFNRRHHCRRCGRLVCHACSERKMPVEGSPGEEVRVCDQCFSYFHPDPAVTEEALDGMLHLPEVVHRHIQLSTNSAENQLQRSEFYYEQAPSAYLCVAILSLHSDQTSCGHQLIVHCRSLSCKLTNPEVDACLLTDIMRRLLFSAKLMFVKVGRNQDLALCDSYISKVDVLKILVTANYKYIPSLDDILETSAVTRLRNQLLEAEHYQLAVEVSTKSGLDPGGVWQAWGMASLKGGNLSGAREKFSRCLKAPVDRNQLNLGPLLLQEIVQHLETAVRPTLTSYGEDILASLRELEDALSDAGPVERPEGQTQSGRLHQECLYYLNTYGTHLALISFHVRHDCMTEALTYLLNKDCPEEVFLEGVLQPSLERGRLGTLQGILEKLDPGLETCSRYLIASCQFLQRRGYFNTLYQLQQFMMDHVRAAMTCIRFFTHGASSYLQLGEQQVLFHISLHINTIELQLEVTRFLHRCESAASSRSPQTSAPPSRSSGATSPPTLFGGSPMKVEVACKVMLGGKNIEEGFGIAYRVIQDFQLEAQAVYTRAGQRLVRQRQYGAVRQLLKCVGESGTATKNDCDGLILSCVSAKELESLILETKSTENKIKAYLLCSKLRPAYLLAVKLDPSRAGPLVQDVLQAAEGAQDSVMKNICCQWLSEHHNKSSQQRQARTNAR</sequence>
<dbReference type="InterPro" id="IPR017455">
    <property type="entry name" value="Znf_FYVE-rel"/>
</dbReference>
<evidence type="ECO:0000313" key="12">
    <source>
        <dbReference type="Proteomes" id="UP000261360"/>
    </source>
</evidence>
<feature type="compositionally biased region" description="Low complexity" evidence="9">
    <location>
        <begin position="580"/>
        <end position="595"/>
    </location>
</feature>
<accession>A0A3B4X9D9</accession>
<feature type="region of interest" description="Disordered" evidence="9">
    <location>
        <begin position="1558"/>
        <end position="1599"/>
    </location>
</feature>
<dbReference type="GO" id="GO:0005765">
    <property type="term" value="C:lysosomal membrane"/>
    <property type="evidence" value="ECO:0007669"/>
    <property type="project" value="TreeGrafter"/>
</dbReference>
<dbReference type="InterPro" id="IPR057946">
    <property type="entry name" value="TPR_ZFYVE26"/>
</dbReference>
<dbReference type="InterPro" id="IPR011011">
    <property type="entry name" value="Znf_FYVE_PHD"/>
</dbReference>
<feature type="region of interest" description="Disordered" evidence="9">
    <location>
        <begin position="2092"/>
        <end position="2116"/>
    </location>
</feature>
<evidence type="ECO:0000256" key="1">
    <source>
        <dbReference type="ARBA" id="ARBA00014373"/>
    </source>
</evidence>
<keyword evidence="12" id="KW-1185">Reference proteome</keyword>
<organism evidence="11 12">
    <name type="scientific">Seriola lalandi dorsalis</name>
    <dbReference type="NCBI Taxonomy" id="1841481"/>
    <lineage>
        <taxon>Eukaryota</taxon>
        <taxon>Metazoa</taxon>
        <taxon>Chordata</taxon>
        <taxon>Craniata</taxon>
        <taxon>Vertebrata</taxon>
        <taxon>Euteleostomi</taxon>
        <taxon>Actinopterygii</taxon>
        <taxon>Neopterygii</taxon>
        <taxon>Teleostei</taxon>
        <taxon>Neoteleostei</taxon>
        <taxon>Acanthomorphata</taxon>
        <taxon>Carangaria</taxon>
        <taxon>Carangiformes</taxon>
        <taxon>Carangidae</taxon>
        <taxon>Seriola</taxon>
    </lineage>
</organism>
<feature type="compositionally biased region" description="Basic and acidic residues" evidence="9">
    <location>
        <begin position="449"/>
        <end position="462"/>
    </location>
</feature>
<protein>
    <recommendedName>
        <fullName evidence="1">Zinc finger FYVE domain-containing protein 26</fullName>
    </recommendedName>
</protein>
<dbReference type="GO" id="GO:0000724">
    <property type="term" value="P:double-strand break repair via homologous recombination"/>
    <property type="evidence" value="ECO:0007669"/>
    <property type="project" value="InterPro"/>
</dbReference>
<dbReference type="Gene3D" id="3.30.40.10">
    <property type="entry name" value="Zinc/RING finger domain, C3HC4 (zinc finger)"/>
    <property type="match status" value="1"/>
</dbReference>
<evidence type="ECO:0000256" key="2">
    <source>
        <dbReference type="ARBA" id="ARBA00022553"/>
    </source>
</evidence>
<name>A0A3B4X9D9_SERLL</name>
<dbReference type="SMART" id="SM00064">
    <property type="entry name" value="FYVE"/>
    <property type="match status" value="1"/>
</dbReference>
<dbReference type="GO" id="GO:0005813">
    <property type="term" value="C:centrosome"/>
    <property type="evidence" value="ECO:0007669"/>
    <property type="project" value="TreeGrafter"/>
</dbReference>
<keyword evidence="5" id="KW-0862">Zinc</keyword>
<dbReference type="GO" id="GO:0007409">
    <property type="term" value="P:axonogenesis"/>
    <property type="evidence" value="ECO:0007669"/>
    <property type="project" value="Ensembl"/>
</dbReference>
<evidence type="ECO:0000256" key="5">
    <source>
        <dbReference type="ARBA" id="ARBA00022833"/>
    </source>
</evidence>
<evidence type="ECO:0000256" key="3">
    <source>
        <dbReference type="ARBA" id="ARBA00022723"/>
    </source>
</evidence>
<dbReference type="STRING" id="1841481.ENSSLDP00000012716"/>
<feature type="region of interest" description="Disordered" evidence="9">
    <location>
        <begin position="575"/>
        <end position="626"/>
    </location>
</feature>
<evidence type="ECO:0000256" key="6">
    <source>
        <dbReference type="ARBA" id="ARBA00025962"/>
    </source>
</evidence>
<evidence type="ECO:0000256" key="9">
    <source>
        <dbReference type="SAM" id="MobiDB-lite"/>
    </source>
</evidence>
<dbReference type="Proteomes" id="UP000261360">
    <property type="component" value="Unplaced"/>
</dbReference>
<feature type="domain" description="FYVE-type" evidence="10">
    <location>
        <begin position="1602"/>
        <end position="1662"/>
    </location>
</feature>
<evidence type="ECO:0000259" key="10">
    <source>
        <dbReference type="PROSITE" id="PS50178"/>
    </source>
</evidence>
<dbReference type="SUPFAM" id="SSF57903">
    <property type="entry name" value="FYVE/PHD zinc finger"/>
    <property type="match status" value="1"/>
</dbReference>
<evidence type="ECO:0000256" key="8">
    <source>
        <dbReference type="PROSITE-ProRule" id="PRU00091"/>
    </source>
</evidence>
<dbReference type="PROSITE" id="PS50178">
    <property type="entry name" value="ZF_FYVE"/>
    <property type="match status" value="1"/>
</dbReference>
<dbReference type="GO" id="GO:0030496">
    <property type="term" value="C:midbody"/>
    <property type="evidence" value="ECO:0007669"/>
    <property type="project" value="TreeGrafter"/>
</dbReference>
<dbReference type="FunFam" id="3.30.40.10:FF:000295">
    <property type="entry name" value="Zinc finger, FYVE domain-containing 26"/>
    <property type="match status" value="1"/>
</dbReference>
<feature type="compositionally biased region" description="Basic residues" evidence="9">
    <location>
        <begin position="596"/>
        <end position="605"/>
    </location>
</feature>
<comment type="subunit">
    <text evidence="6">Interacts with AP5Z1, AP5B1, AP5S1 and SPG11. Interacts with TTC19 and KIF13A.</text>
</comment>
<feature type="region of interest" description="Disordered" evidence="9">
    <location>
        <begin position="429"/>
        <end position="474"/>
    </location>
</feature>
<evidence type="ECO:0000256" key="7">
    <source>
        <dbReference type="ARBA" id="ARBA00044939"/>
    </source>
</evidence>
<evidence type="ECO:0000256" key="4">
    <source>
        <dbReference type="ARBA" id="ARBA00022771"/>
    </source>
</evidence>
<reference evidence="11" key="1">
    <citation type="submission" date="2025-08" db="UniProtKB">
        <authorList>
            <consortium name="Ensembl"/>
        </authorList>
    </citation>
    <scope>IDENTIFICATION</scope>
</reference>
<dbReference type="GO" id="GO:0007040">
    <property type="term" value="P:lysosome organization"/>
    <property type="evidence" value="ECO:0007669"/>
    <property type="project" value="UniProtKB-ARBA"/>
</dbReference>
<keyword evidence="3" id="KW-0479">Metal-binding</keyword>
<dbReference type="GO" id="GO:0032465">
    <property type="term" value="P:regulation of cytokinesis"/>
    <property type="evidence" value="ECO:0007669"/>
    <property type="project" value="TreeGrafter"/>
</dbReference>
<dbReference type="PANTHER" id="PTHR46591">
    <property type="entry name" value="ZINC FINGER FYVE DOMAIN-CONTAINING PROTEIN 26"/>
    <property type="match status" value="1"/>
</dbReference>
<dbReference type="PANTHER" id="PTHR46591:SF1">
    <property type="entry name" value="ZINC FINGER FYVE DOMAIN-CONTAINING PROTEIN 26"/>
    <property type="match status" value="1"/>
</dbReference>
<feature type="compositionally biased region" description="Polar residues" evidence="9">
    <location>
        <begin position="2092"/>
        <end position="2113"/>
    </location>
</feature>
<dbReference type="Ensembl" id="ENSSLDT00000013177.1">
    <property type="protein sequence ID" value="ENSSLDP00000012716.1"/>
    <property type="gene ID" value="ENSSLDG00000010028.1"/>
</dbReference>